<evidence type="ECO:0000313" key="1">
    <source>
        <dbReference type="EMBL" id="OAV28837.1"/>
    </source>
</evidence>
<dbReference type="EMBL" id="LXHQ01000002">
    <property type="protein sequence ID" value="OAV28837.1"/>
    <property type="molecule type" value="Genomic_DNA"/>
</dbReference>
<proteinExistence type="predicted"/>
<evidence type="ECO:0000313" key="2">
    <source>
        <dbReference type="Proteomes" id="UP000078295"/>
    </source>
</evidence>
<accession>A0AB36DRY8</accession>
<dbReference type="AlphaFoldDB" id="A0AB36DRY8"/>
<dbReference type="Proteomes" id="UP000078295">
    <property type="component" value="Unassembled WGS sequence"/>
</dbReference>
<name>A0AB36DRY8_MORCA</name>
<reference evidence="1 2" key="1">
    <citation type="journal article" date="2016" name="Genome Biol. Evol.">
        <title>Comparative Genomic Analyses of the Moraxella catarrhalis Serosensitive and Seroresistant Lineages Demonstrate Their Independent Evolution.</title>
        <authorList>
            <person name="Earl J.P."/>
            <person name="de Vries S.P."/>
            <person name="Ahmed A."/>
            <person name="Powell E."/>
            <person name="Schultz M.P."/>
            <person name="Hermans P.W."/>
            <person name="Hill D.J."/>
            <person name="Zhou Z."/>
            <person name="Constantinidou C.I."/>
            <person name="Hu F.Z."/>
            <person name="Bootsma H.J."/>
            <person name="Ehrlich G.D."/>
        </authorList>
    </citation>
    <scope>NUCLEOTIDE SEQUENCE [LARGE SCALE GENOMIC DNA]</scope>
    <source>
        <strain evidence="1 2">F23</strain>
    </source>
</reference>
<sequence length="296" mass="31104">MLTASRPVKVLASLTVKSLPLATTPMLLPSVSLPSAVSPPLIVKVSPSFLATLLPVSPAKVSGDCDRSYKSLTVAADFCLLASVPALPKRVTKSGCPPLVAGLMADLTLVSSLLPALMPSLLRWGRSFLMPPDPSLKPIPSLVMRAVFSMPAPATPLLLTVANLTPSAPTWICSLLLALLTVKPPLFRVLLPMVRPLSWLSPKVTVPSAFLVATVRPFSPLSFRVLTLSSFVSLPTVMVSSSLVASCFLTVKVCRAVPAVPLVSSSLSFSSFLAASNSFLLMAWVSCVASPTLEMA</sequence>
<comment type="caution">
    <text evidence="1">The sequence shown here is derived from an EMBL/GenBank/DDBJ whole genome shotgun (WGS) entry which is preliminary data.</text>
</comment>
<organism evidence="1 2">
    <name type="scientific">Moraxella catarrhalis</name>
    <name type="common">Branhamella catarrhalis</name>
    <dbReference type="NCBI Taxonomy" id="480"/>
    <lineage>
        <taxon>Bacteria</taxon>
        <taxon>Pseudomonadati</taxon>
        <taxon>Pseudomonadota</taxon>
        <taxon>Gammaproteobacteria</taxon>
        <taxon>Moraxellales</taxon>
        <taxon>Moraxellaceae</taxon>
        <taxon>Moraxella</taxon>
    </lineage>
</organism>
<gene>
    <name evidence="1" type="ORF">AO370_0001</name>
</gene>
<protein>
    <submittedName>
        <fullName evidence="1">Uncharacterized protein</fullName>
    </submittedName>
</protein>